<feature type="domain" description="CAAX prenyl protease 2/Lysostaphin resistance protein A-like" evidence="2">
    <location>
        <begin position="146"/>
        <end position="238"/>
    </location>
</feature>
<keyword evidence="3" id="KW-0378">Hydrolase</keyword>
<keyword evidence="1" id="KW-0472">Membrane</keyword>
<name>A0ABS2FFN1_9CLOT</name>
<feature type="transmembrane region" description="Helical" evidence="1">
    <location>
        <begin position="180"/>
        <end position="196"/>
    </location>
</feature>
<keyword evidence="4" id="KW-1185">Reference proteome</keyword>
<keyword evidence="1" id="KW-1133">Transmembrane helix</keyword>
<reference evidence="3 4" key="1">
    <citation type="journal article" date="2021" name="Sci. Rep.">
        <title>The distribution of antibiotic resistance genes in chicken gut microbiota commensals.</title>
        <authorList>
            <person name="Juricova H."/>
            <person name="Matiasovicova J."/>
            <person name="Kubasova T."/>
            <person name="Cejkova D."/>
            <person name="Rychlik I."/>
        </authorList>
    </citation>
    <scope>NUCLEOTIDE SEQUENCE [LARGE SCALE GENOMIC DNA]</scope>
    <source>
        <strain evidence="3 4">An435</strain>
    </source>
</reference>
<dbReference type="PANTHER" id="PTHR39430:SF1">
    <property type="entry name" value="PROTEASE"/>
    <property type="match status" value="1"/>
</dbReference>
<feature type="transmembrane region" description="Helical" evidence="1">
    <location>
        <begin position="64"/>
        <end position="88"/>
    </location>
</feature>
<keyword evidence="3" id="KW-0645">Protease</keyword>
<feature type="transmembrane region" description="Helical" evidence="1">
    <location>
        <begin position="16"/>
        <end position="44"/>
    </location>
</feature>
<dbReference type="Pfam" id="PF02517">
    <property type="entry name" value="Rce1-like"/>
    <property type="match status" value="1"/>
</dbReference>
<accession>A0ABS2FFN1</accession>
<feature type="transmembrane region" description="Helical" evidence="1">
    <location>
        <begin position="276"/>
        <end position="294"/>
    </location>
</feature>
<dbReference type="EMBL" id="JACJLL010000021">
    <property type="protein sequence ID" value="MBM6818748.1"/>
    <property type="molecule type" value="Genomic_DNA"/>
</dbReference>
<sequence length="314" mass="35196">MIFKNKYNEVRSGWKILLVFLLSYALMFGLSMLVGIIMGIVLLIKGNGDYLINFNLESTAEYELIFQISTSISNILLIISCIIIWKLFEKKKINKMGITSIKKGYKELAIGLVLGAITMSIVAVIIIAIGDVKLVNPISKPQVSISLLYGLIGFIFVGFGEEILSRGYIMSVLKQTRNKWLILIGPALIFAALHLGNEGIDVLAFINLFLVGVLFAYMFMKSKNIWMPIGYHITWNYFQGYIWGFEVSGISVNGLYKVENVTNNIINGGAFGPEGGIIVTIVTCLTFGFVYWFYKEEKIDDFIGIENKEIISLK</sequence>
<dbReference type="PANTHER" id="PTHR39430">
    <property type="entry name" value="MEMBRANE-ASSOCIATED PROTEASE-RELATED"/>
    <property type="match status" value="1"/>
</dbReference>
<organism evidence="3 4">
    <name type="scientific">Clostridium saudiense</name>
    <dbReference type="NCBI Taxonomy" id="1414720"/>
    <lineage>
        <taxon>Bacteria</taxon>
        <taxon>Bacillati</taxon>
        <taxon>Bacillota</taxon>
        <taxon>Clostridia</taxon>
        <taxon>Eubacteriales</taxon>
        <taxon>Clostridiaceae</taxon>
        <taxon>Clostridium</taxon>
    </lineage>
</organism>
<evidence type="ECO:0000256" key="1">
    <source>
        <dbReference type="SAM" id="Phobius"/>
    </source>
</evidence>
<feature type="transmembrane region" description="Helical" evidence="1">
    <location>
        <begin position="240"/>
        <end position="256"/>
    </location>
</feature>
<evidence type="ECO:0000313" key="3">
    <source>
        <dbReference type="EMBL" id="MBM6818748.1"/>
    </source>
</evidence>
<feature type="transmembrane region" description="Helical" evidence="1">
    <location>
        <begin position="202"/>
        <end position="220"/>
    </location>
</feature>
<dbReference type="RefSeq" id="WP_148324649.1">
    <property type="nucleotide sequence ID" value="NZ_JACJLL010000021.1"/>
</dbReference>
<dbReference type="GO" id="GO:0008237">
    <property type="term" value="F:metallopeptidase activity"/>
    <property type="evidence" value="ECO:0007669"/>
    <property type="project" value="UniProtKB-KW"/>
</dbReference>
<gene>
    <name evidence="3" type="ORF">H6A19_05220</name>
</gene>
<proteinExistence type="predicted"/>
<comment type="caution">
    <text evidence="3">The sequence shown here is derived from an EMBL/GenBank/DDBJ whole genome shotgun (WGS) entry which is preliminary data.</text>
</comment>
<evidence type="ECO:0000313" key="4">
    <source>
        <dbReference type="Proteomes" id="UP000767334"/>
    </source>
</evidence>
<feature type="transmembrane region" description="Helical" evidence="1">
    <location>
        <begin position="108"/>
        <end position="129"/>
    </location>
</feature>
<dbReference type="Proteomes" id="UP000767334">
    <property type="component" value="Unassembled WGS sequence"/>
</dbReference>
<keyword evidence="1" id="KW-0812">Transmembrane</keyword>
<keyword evidence="3" id="KW-0482">Metalloprotease</keyword>
<evidence type="ECO:0000259" key="2">
    <source>
        <dbReference type="Pfam" id="PF02517"/>
    </source>
</evidence>
<protein>
    <submittedName>
        <fullName evidence="3">CPBP family intramembrane metalloprotease</fullName>
    </submittedName>
</protein>
<feature type="transmembrane region" description="Helical" evidence="1">
    <location>
        <begin position="141"/>
        <end position="159"/>
    </location>
</feature>
<dbReference type="InterPro" id="IPR003675">
    <property type="entry name" value="Rce1/LyrA-like_dom"/>
</dbReference>